<feature type="domain" description="Serine aminopeptidase S33" evidence="2">
    <location>
        <begin position="95"/>
        <end position="197"/>
    </location>
</feature>
<dbReference type="AlphaFoldDB" id="A0A0R1UAU5"/>
<proteinExistence type="predicted"/>
<dbReference type="Proteomes" id="UP000051036">
    <property type="component" value="Unassembled WGS sequence"/>
</dbReference>
<evidence type="ECO:0000313" key="3">
    <source>
        <dbReference type="EMBL" id="KRL89796.1"/>
    </source>
</evidence>
<dbReference type="PANTHER" id="PTHR43358:SF4">
    <property type="entry name" value="ALPHA_BETA HYDROLASE FOLD-1 DOMAIN-CONTAINING PROTEIN"/>
    <property type="match status" value="1"/>
</dbReference>
<dbReference type="SUPFAM" id="SSF53474">
    <property type="entry name" value="alpha/beta-Hydrolases"/>
    <property type="match status" value="1"/>
</dbReference>
<organism evidence="3 4">
    <name type="scientific">Lactobacillus kalixensis DSM 16043</name>
    <dbReference type="NCBI Taxonomy" id="1423763"/>
    <lineage>
        <taxon>Bacteria</taxon>
        <taxon>Bacillati</taxon>
        <taxon>Bacillota</taxon>
        <taxon>Bacilli</taxon>
        <taxon>Lactobacillales</taxon>
        <taxon>Lactobacillaceae</taxon>
        <taxon>Lactobacillus</taxon>
    </lineage>
</organism>
<accession>A0A0R1UAU5</accession>
<dbReference type="RefSeq" id="WP_083478025.1">
    <property type="nucleotide sequence ID" value="NZ_AZFM01000018.1"/>
</dbReference>
<protein>
    <submittedName>
        <fullName evidence="3">Alpha beta hydrolase</fullName>
    </submittedName>
</protein>
<reference evidence="3 4" key="1">
    <citation type="journal article" date="2015" name="Genome Announc.">
        <title>Expanding the biotechnology potential of lactobacilli through comparative genomics of 213 strains and associated genera.</title>
        <authorList>
            <person name="Sun Z."/>
            <person name="Harris H.M."/>
            <person name="McCann A."/>
            <person name="Guo C."/>
            <person name="Argimon S."/>
            <person name="Zhang W."/>
            <person name="Yang X."/>
            <person name="Jeffery I.B."/>
            <person name="Cooney J.C."/>
            <person name="Kagawa T.F."/>
            <person name="Liu W."/>
            <person name="Song Y."/>
            <person name="Salvetti E."/>
            <person name="Wrobel A."/>
            <person name="Rasinkangas P."/>
            <person name="Parkhill J."/>
            <person name="Rea M.C."/>
            <person name="O'Sullivan O."/>
            <person name="Ritari J."/>
            <person name="Douillard F.P."/>
            <person name="Paul Ross R."/>
            <person name="Yang R."/>
            <person name="Briner A.E."/>
            <person name="Felis G.E."/>
            <person name="de Vos W.M."/>
            <person name="Barrangou R."/>
            <person name="Klaenhammer T.R."/>
            <person name="Caufield P.W."/>
            <person name="Cui Y."/>
            <person name="Zhang H."/>
            <person name="O'Toole P.W."/>
        </authorList>
    </citation>
    <scope>NUCLEOTIDE SEQUENCE [LARGE SCALE GENOMIC DNA]</scope>
    <source>
        <strain evidence="3 4">DSM 16043</strain>
    </source>
</reference>
<dbReference type="Pfam" id="PF12146">
    <property type="entry name" value="Hydrolase_4"/>
    <property type="match status" value="1"/>
</dbReference>
<keyword evidence="1" id="KW-0812">Transmembrane</keyword>
<sequence>MYDLRKKHKKTWIALIITTLIIVIGFIGAGFYFYNVAIVPGEKSFLSRKTEVKKSDPLYSQTIWYQKAKKKKLYIKAADDNLKLDANYIPAAHKSNKTVILLHGYMNNKDTMGPYAAIFHKLGYNALLPDARGHGQSQGNYVGYGWREKVDVRKWAKKIIAMNGKNSKIVIMGVSMGGATTMMTSGLKLPKQVRCFIEDCGYTNAKDEIEYEAKQLYNMPSFPRFPMVEILSGITRIRAGYFLNDASSINQLKKNHRPMLFIHGSKDTFVPTEMVYKNYRATNGPKELWIVKGASHAKSYKTNPHKYATKIEHFLNKYI</sequence>
<feature type="transmembrane region" description="Helical" evidence="1">
    <location>
        <begin position="12"/>
        <end position="34"/>
    </location>
</feature>
<dbReference type="InterPro" id="IPR029058">
    <property type="entry name" value="AB_hydrolase_fold"/>
</dbReference>
<comment type="caution">
    <text evidence="3">The sequence shown here is derived from an EMBL/GenBank/DDBJ whole genome shotgun (WGS) entry which is preliminary data.</text>
</comment>
<keyword evidence="4" id="KW-1185">Reference proteome</keyword>
<keyword evidence="3" id="KW-0378">Hydrolase</keyword>
<dbReference type="PANTHER" id="PTHR43358">
    <property type="entry name" value="ALPHA/BETA-HYDROLASE"/>
    <property type="match status" value="1"/>
</dbReference>
<dbReference type="STRING" id="1423763.FC46_GL000527"/>
<dbReference type="InterPro" id="IPR022742">
    <property type="entry name" value="Hydrolase_4"/>
</dbReference>
<dbReference type="OrthoDB" id="9776685at2"/>
<evidence type="ECO:0000256" key="1">
    <source>
        <dbReference type="SAM" id="Phobius"/>
    </source>
</evidence>
<name>A0A0R1UAU5_9LACO</name>
<dbReference type="InterPro" id="IPR052920">
    <property type="entry name" value="DNA-binding_regulatory"/>
</dbReference>
<dbReference type="Gene3D" id="3.40.50.1820">
    <property type="entry name" value="alpha/beta hydrolase"/>
    <property type="match status" value="1"/>
</dbReference>
<evidence type="ECO:0000313" key="4">
    <source>
        <dbReference type="Proteomes" id="UP000051036"/>
    </source>
</evidence>
<evidence type="ECO:0000259" key="2">
    <source>
        <dbReference type="Pfam" id="PF12146"/>
    </source>
</evidence>
<dbReference type="PATRIC" id="fig|1423763.3.peg.531"/>
<gene>
    <name evidence="3" type="ORF">FC46_GL000527</name>
</gene>
<dbReference type="EMBL" id="AZFM01000018">
    <property type="protein sequence ID" value="KRL89796.1"/>
    <property type="molecule type" value="Genomic_DNA"/>
</dbReference>
<keyword evidence="1" id="KW-0472">Membrane</keyword>
<dbReference type="GO" id="GO:0016787">
    <property type="term" value="F:hydrolase activity"/>
    <property type="evidence" value="ECO:0007669"/>
    <property type="project" value="UniProtKB-KW"/>
</dbReference>
<keyword evidence="1" id="KW-1133">Transmembrane helix</keyword>